<comment type="similarity">
    <text evidence="2 6">Belongs to the zinc-containing alcohol dehydrogenase family.</text>
</comment>
<evidence type="ECO:0000256" key="1">
    <source>
        <dbReference type="ARBA" id="ARBA00001947"/>
    </source>
</evidence>
<dbReference type="GO" id="GO:0008270">
    <property type="term" value="F:zinc ion binding"/>
    <property type="evidence" value="ECO:0007669"/>
    <property type="project" value="InterPro"/>
</dbReference>
<dbReference type="Pfam" id="PF08240">
    <property type="entry name" value="ADH_N"/>
    <property type="match status" value="1"/>
</dbReference>
<dbReference type="PANTHER" id="PTHR43350:SF2">
    <property type="entry name" value="GROES-LIKE ZINC-BINDING ALCOHOL DEHYDROGENASE FAMILY PROTEIN"/>
    <property type="match status" value="1"/>
</dbReference>
<dbReference type="InterPro" id="IPR036291">
    <property type="entry name" value="NAD(P)-bd_dom_sf"/>
</dbReference>
<evidence type="ECO:0000259" key="7">
    <source>
        <dbReference type="SMART" id="SM00829"/>
    </source>
</evidence>
<keyword evidence="5" id="KW-0560">Oxidoreductase</keyword>
<evidence type="ECO:0000256" key="2">
    <source>
        <dbReference type="ARBA" id="ARBA00008072"/>
    </source>
</evidence>
<dbReference type="SUPFAM" id="SSF51735">
    <property type="entry name" value="NAD(P)-binding Rossmann-fold domains"/>
    <property type="match status" value="1"/>
</dbReference>
<organism evidence="8 9">
    <name type="scientific">Teratosphaeria nubilosa</name>
    <dbReference type="NCBI Taxonomy" id="161662"/>
    <lineage>
        <taxon>Eukaryota</taxon>
        <taxon>Fungi</taxon>
        <taxon>Dikarya</taxon>
        <taxon>Ascomycota</taxon>
        <taxon>Pezizomycotina</taxon>
        <taxon>Dothideomycetes</taxon>
        <taxon>Dothideomycetidae</taxon>
        <taxon>Mycosphaerellales</taxon>
        <taxon>Teratosphaeriaceae</taxon>
        <taxon>Teratosphaeria</taxon>
    </lineage>
</organism>
<evidence type="ECO:0000313" key="8">
    <source>
        <dbReference type="EMBL" id="KAF2772317.1"/>
    </source>
</evidence>
<evidence type="ECO:0000256" key="3">
    <source>
        <dbReference type="ARBA" id="ARBA00022723"/>
    </source>
</evidence>
<gene>
    <name evidence="8" type="ORF">EJ03DRAFT_307289</name>
</gene>
<proteinExistence type="inferred from homology"/>
<dbReference type="InterPro" id="IPR002328">
    <property type="entry name" value="ADH_Zn_CS"/>
</dbReference>
<feature type="domain" description="Enoyl reductase (ER)" evidence="7">
    <location>
        <begin position="14"/>
        <end position="381"/>
    </location>
</feature>
<reference evidence="8" key="1">
    <citation type="journal article" date="2020" name="Stud. Mycol.">
        <title>101 Dothideomycetes genomes: a test case for predicting lifestyles and emergence of pathogens.</title>
        <authorList>
            <person name="Haridas S."/>
            <person name="Albert R."/>
            <person name="Binder M."/>
            <person name="Bloem J."/>
            <person name="Labutti K."/>
            <person name="Salamov A."/>
            <person name="Andreopoulos B."/>
            <person name="Baker S."/>
            <person name="Barry K."/>
            <person name="Bills G."/>
            <person name="Bluhm B."/>
            <person name="Cannon C."/>
            <person name="Castanera R."/>
            <person name="Culley D."/>
            <person name="Daum C."/>
            <person name="Ezra D."/>
            <person name="Gonzalez J."/>
            <person name="Henrissat B."/>
            <person name="Kuo A."/>
            <person name="Liang C."/>
            <person name="Lipzen A."/>
            <person name="Lutzoni F."/>
            <person name="Magnuson J."/>
            <person name="Mondo S."/>
            <person name="Nolan M."/>
            <person name="Ohm R."/>
            <person name="Pangilinan J."/>
            <person name="Park H.-J."/>
            <person name="Ramirez L."/>
            <person name="Alfaro M."/>
            <person name="Sun H."/>
            <person name="Tritt A."/>
            <person name="Yoshinaga Y."/>
            <person name="Zwiers L.-H."/>
            <person name="Turgeon B."/>
            <person name="Goodwin S."/>
            <person name="Spatafora J."/>
            <person name="Crous P."/>
            <person name="Grigoriev I."/>
        </authorList>
    </citation>
    <scope>NUCLEOTIDE SEQUENCE</scope>
    <source>
        <strain evidence="8">CBS 116005</strain>
    </source>
</reference>
<dbReference type="InterPro" id="IPR013149">
    <property type="entry name" value="ADH-like_C"/>
</dbReference>
<dbReference type="PANTHER" id="PTHR43350">
    <property type="entry name" value="NAD-DEPENDENT ALCOHOL DEHYDROGENASE"/>
    <property type="match status" value="1"/>
</dbReference>
<keyword evidence="3 6" id="KW-0479">Metal-binding</keyword>
<evidence type="ECO:0000256" key="6">
    <source>
        <dbReference type="RuleBase" id="RU361277"/>
    </source>
</evidence>
<comment type="cofactor">
    <cofactor evidence="1 6">
        <name>Zn(2+)</name>
        <dbReference type="ChEBI" id="CHEBI:29105"/>
    </cofactor>
</comment>
<dbReference type="Gene3D" id="3.40.50.720">
    <property type="entry name" value="NAD(P)-binding Rossmann-like Domain"/>
    <property type="match status" value="1"/>
</dbReference>
<dbReference type="InterPro" id="IPR013154">
    <property type="entry name" value="ADH-like_N"/>
</dbReference>
<name>A0A6G1LHE8_9PEZI</name>
<dbReference type="InterPro" id="IPR011032">
    <property type="entry name" value="GroES-like_sf"/>
</dbReference>
<dbReference type="AlphaFoldDB" id="A0A6G1LHE8"/>
<dbReference type="CDD" id="cd08278">
    <property type="entry name" value="benzyl_alcohol_DH"/>
    <property type="match status" value="1"/>
</dbReference>
<dbReference type="InterPro" id="IPR020843">
    <property type="entry name" value="ER"/>
</dbReference>
<dbReference type="OrthoDB" id="1560166at2759"/>
<dbReference type="EMBL" id="ML995815">
    <property type="protein sequence ID" value="KAF2772317.1"/>
    <property type="molecule type" value="Genomic_DNA"/>
</dbReference>
<dbReference type="GO" id="GO:0016491">
    <property type="term" value="F:oxidoreductase activity"/>
    <property type="evidence" value="ECO:0007669"/>
    <property type="project" value="UniProtKB-KW"/>
</dbReference>
<keyword evidence="9" id="KW-1185">Reference proteome</keyword>
<dbReference type="Gene3D" id="3.90.180.10">
    <property type="entry name" value="Medium-chain alcohol dehydrogenases, catalytic domain"/>
    <property type="match status" value="1"/>
</dbReference>
<dbReference type="Proteomes" id="UP000799436">
    <property type="component" value="Unassembled WGS sequence"/>
</dbReference>
<dbReference type="SMART" id="SM00829">
    <property type="entry name" value="PKS_ER"/>
    <property type="match status" value="1"/>
</dbReference>
<sequence length="397" mass="42781">MAAPETAVALVARGPASSGQWNLERVTLRPCRDDELVVRIVACGICLADVHFGDVPEEEAQGNPLIYYPRVLGHEGSGYVEKIGKNVTCAKPGDPVILSYLSCGSCYTCSDDHPAYCKDLMDLNFIGNASFDVEGAATSPIGGQFFGQSSFSSRTLVKERTVVNLKGLIEDEEELKLLAPLGCGVQTGSGTMIRIGGAKKGDSVVVLGVGSVGLSAIMGAKLQECAIIITIDRVQSRLDLARELGATHVINTSDQSINLVQRVMEITDGQGVHIALDTTGVQSLARQTFDMVRNRGRILQNGLARPGDNWDVPMADLMNTGKQILGAVQGDAIPQDYIPQMIKWYHEGRLPVEKLVKQYKASDFQRALDDMRAGTTVKPILIFPEGSTPLEPPRSQL</sequence>
<evidence type="ECO:0000256" key="4">
    <source>
        <dbReference type="ARBA" id="ARBA00022833"/>
    </source>
</evidence>
<dbReference type="SUPFAM" id="SSF50129">
    <property type="entry name" value="GroES-like"/>
    <property type="match status" value="1"/>
</dbReference>
<protein>
    <submittedName>
        <fullName evidence="8">Alcohol dehydrogenase</fullName>
    </submittedName>
</protein>
<evidence type="ECO:0000313" key="9">
    <source>
        <dbReference type="Proteomes" id="UP000799436"/>
    </source>
</evidence>
<keyword evidence="4 6" id="KW-0862">Zinc</keyword>
<accession>A0A6G1LHE8</accession>
<dbReference type="PROSITE" id="PS00059">
    <property type="entry name" value="ADH_ZINC"/>
    <property type="match status" value="1"/>
</dbReference>
<dbReference type="Pfam" id="PF00107">
    <property type="entry name" value="ADH_zinc_N"/>
    <property type="match status" value="1"/>
</dbReference>
<evidence type="ECO:0000256" key="5">
    <source>
        <dbReference type="ARBA" id="ARBA00023002"/>
    </source>
</evidence>